<proteinExistence type="inferred from homology"/>
<evidence type="ECO:0000256" key="3">
    <source>
        <dbReference type="ARBA" id="ARBA00016864"/>
    </source>
</evidence>
<dbReference type="KEGG" id="cjj:CJJ81176_0644"/>
<evidence type="ECO:0000256" key="6">
    <source>
        <dbReference type="ARBA" id="ARBA00022692"/>
    </source>
</evidence>
<feature type="transmembrane region" description="Helical" evidence="9">
    <location>
        <begin position="333"/>
        <end position="353"/>
    </location>
</feature>
<dbReference type="GO" id="GO:0035435">
    <property type="term" value="P:phosphate ion transmembrane transport"/>
    <property type="evidence" value="ECO:0007669"/>
    <property type="project" value="InterPro"/>
</dbReference>
<dbReference type="RefSeq" id="WP_002868909.1">
    <property type="nucleotide sequence ID" value="NC_008787.1"/>
</dbReference>
<dbReference type="PROSITE" id="PS50928">
    <property type="entry name" value="ABC_TM1"/>
    <property type="match status" value="1"/>
</dbReference>
<dbReference type="InterPro" id="IPR024573">
    <property type="entry name" value="DUF3333"/>
</dbReference>
<comment type="subcellular location">
    <subcellularLocation>
        <location evidence="1 9">Cell membrane</location>
        <topology evidence="1 9">Multi-pass membrane protein</topology>
    </subcellularLocation>
</comment>
<keyword evidence="6 9" id="KW-0812">Transmembrane</keyword>
<dbReference type="InterPro" id="IPR005672">
    <property type="entry name" value="Phosphate_PstA"/>
</dbReference>
<evidence type="ECO:0000313" key="11">
    <source>
        <dbReference type="EMBL" id="EAQ73355.1"/>
    </source>
</evidence>
<dbReference type="InterPro" id="IPR035906">
    <property type="entry name" value="MetI-like_sf"/>
</dbReference>
<keyword evidence="4" id="KW-0813">Transport</keyword>
<evidence type="ECO:0000256" key="2">
    <source>
        <dbReference type="ARBA" id="ARBA00007069"/>
    </source>
</evidence>
<dbReference type="Pfam" id="PF00528">
    <property type="entry name" value="BPD_transp_1"/>
    <property type="match status" value="1"/>
</dbReference>
<feature type="domain" description="ABC transmembrane type-1" evidence="10">
    <location>
        <begin position="143"/>
        <end position="349"/>
    </location>
</feature>
<name>A0A0H3PC03_CAMJJ</name>
<evidence type="ECO:0000256" key="5">
    <source>
        <dbReference type="ARBA" id="ARBA00022475"/>
    </source>
</evidence>
<accession>A0A0H3PC03</accession>
<dbReference type="Gene3D" id="1.10.3720.10">
    <property type="entry name" value="MetI-like"/>
    <property type="match status" value="1"/>
</dbReference>
<protein>
    <recommendedName>
        <fullName evidence="3 9">Phosphate transport system permease protein PstA</fullName>
    </recommendedName>
</protein>
<keyword evidence="8 9" id="KW-0472">Membrane</keyword>
<evidence type="ECO:0000256" key="4">
    <source>
        <dbReference type="ARBA" id="ARBA00022448"/>
    </source>
</evidence>
<dbReference type="Pfam" id="PF11812">
    <property type="entry name" value="DUF3333"/>
    <property type="match status" value="1"/>
</dbReference>
<dbReference type="GO" id="GO:0005315">
    <property type="term" value="F:phosphate transmembrane transporter activity"/>
    <property type="evidence" value="ECO:0007669"/>
    <property type="project" value="InterPro"/>
</dbReference>
<feature type="transmembrane region" description="Helical" evidence="9">
    <location>
        <begin position="21"/>
        <end position="42"/>
    </location>
</feature>
<sequence length="362" mass="39705">MKKLFKKRQKASKSFKRLCKMGLYINLIFLCIFLGSVAYLGFPAFKQTYIFVEANRNSPSYDLLSRAEQRKIRTGQIAEKSWLLANSEVDQYMKQKYNRLSEKQRTLVDDLVQKGEIELKFNSNFFLNGDSKSPENSGILSSVIGTLLVMLVCMVVSVPIGVAAAIYLEEFAPQNILTHFIEVCINNLASIPSILFGLLGLGVFINLFGMPRSSALVGGLTLAIMSLPIIIVSTKAALKSVDINMKNAAYALGMTKVQMVKGIMLPLAMPMILTGSILTLAGAIGETAPLMIIGMIAFIPDVASSIFDPTSVLPAQIYSWSAMPERAFLERTAAGIIVLLGLLVVLNLSAILLRKYFQGKLK</sequence>
<comment type="similarity">
    <text evidence="2 9">Belongs to the binding-protein-dependent transport system permease family. CysTW subfamily.</text>
</comment>
<evidence type="ECO:0000256" key="7">
    <source>
        <dbReference type="ARBA" id="ARBA00022989"/>
    </source>
</evidence>
<dbReference type="InterPro" id="IPR000515">
    <property type="entry name" value="MetI-like"/>
</dbReference>
<feature type="transmembrane region" description="Helical" evidence="9">
    <location>
        <begin position="188"/>
        <end position="209"/>
    </location>
</feature>
<dbReference type="eggNOG" id="COG0581">
    <property type="taxonomic scope" value="Bacteria"/>
</dbReference>
<keyword evidence="5 9" id="KW-1003">Cell membrane</keyword>
<dbReference type="GO" id="GO:0005886">
    <property type="term" value="C:plasma membrane"/>
    <property type="evidence" value="ECO:0007669"/>
    <property type="project" value="UniProtKB-SubCell"/>
</dbReference>
<dbReference type="NCBIfam" id="TIGR00974">
    <property type="entry name" value="3a0107s02c"/>
    <property type="match status" value="1"/>
</dbReference>
<evidence type="ECO:0000256" key="9">
    <source>
        <dbReference type="RuleBase" id="RU363043"/>
    </source>
</evidence>
<organism evidence="11 12">
    <name type="scientific">Campylobacter jejuni subsp. jejuni serotype O:23/36 (strain 81-176)</name>
    <dbReference type="NCBI Taxonomy" id="354242"/>
    <lineage>
        <taxon>Bacteria</taxon>
        <taxon>Pseudomonadati</taxon>
        <taxon>Campylobacterota</taxon>
        <taxon>Epsilonproteobacteria</taxon>
        <taxon>Campylobacterales</taxon>
        <taxon>Campylobacteraceae</taxon>
        <taxon>Campylobacter</taxon>
    </lineage>
</organism>
<dbReference type="AlphaFoldDB" id="A0A0H3PC03"/>
<evidence type="ECO:0000256" key="8">
    <source>
        <dbReference type="ARBA" id="ARBA00023136"/>
    </source>
</evidence>
<dbReference type="SUPFAM" id="SSF161098">
    <property type="entry name" value="MetI-like"/>
    <property type="match status" value="1"/>
</dbReference>
<keyword evidence="7 9" id="KW-1133">Transmembrane helix</keyword>
<gene>
    <name evidence="11" type="ordered locus">CJJ81176_0644</name>
</gene>
<dbReference type="EMBL" id="CP000538">
    <property type="protein sequence ID" value="EAQ73355.1"/>
    <property type="molecule type" value="Genomic_DNA"/>
</dbReference>
<feature type="transmembrane region" description="Helical" evidence="9">
    <location>
        <begin position="215"/>
        <end position="238"/>
    </location>
</feature>
<dbReference type="HOGENOM" id="CLU_033621_2_1_7"/>
<dbReference type="PANTHER" id="PTHR43470">
    <property type="entry name" value="PHOSPHATE TRANSPORT SYSTEM PERMEASE PROTEIN PSTA-RELATED"/>
    <property type="match status" value="1"/>
</dbReference>
<evidence type="ECO:0000259" key="10">
    <source>
        <dbReference type="PROSITE" id="PS50928"/>
    </source>
</evidence>
<evidence type="ECO:0000256" key="1">
    <source>
        <dbReference type="ARBA" id="ARBA00004651"/>
    </source>
</evidence>
<dbReference type="CDD" id="cd06261">
    <property type="entry name" value="TM_PBP2"/>
    <property type="match status" value="1"/>
</dbReference>
<feature type="transmembrane region" description="Helical" evidence="9">
    <location>
        <begin position="139"/>
        <end position="168"/>
    </location>
</feature>
<dbReference type="Proteomes" id="UP000000646">
    <property type="component" value="Chromosome"/>
</dbReference>
<evidence type="ECO:0000313" key="12">
    <source>
        <dbReference type="Proteomes" id="UP000000646"/>
    </source>
</evidence>
<reference evidence="12" key="1">
    <citation type="submission" date="2006-12" db="EMBL/GenBank/DDBJ databases">
        <authorList>
            <person name="Fouts D.E."/>
            <person name="Nelson K.E."/>
            <person name="Sebastian Y."/>
        </authorList>
    </citation>
    <scope>NUCLEOTIDE SEQUENCE [LARGE SCALE GENOMIC DNA]</scope>
    <source>
        <strain evidence="12">81-176</strain>
    </source>
</reference>
<feature type="transmembrane region" description="Helical" evidence="9">
    <location>
        <begin position="259"/>
        <end position="284"/>
    </location>
</feature>